<name>A0ABQ6Z152_9ENTE</name>
<feature type="domain" description="GST C-terminal" evidence="1">
    <location>
        <begin position="143"/>
        <end position="267"/>
    </location>
</feature>
<dbReference type="EMBL" id="MAEL01000028">
    <property type="protein sequence ID" value="KAF1304958.1"/>
    <property type="molecule type" value="Genomic_DNA"/>
</dbReference>
<dbReference type="PANTHER" id="PTHR32419:SF6">
    <property type="entry name" value="GLUTATHIONE S-TRANSFERASE OMEGA-LIKE 1-RELATED"/>
    <property type="match status" value="1"/>
</dbReference>
<accession>A0ABQ6Z152</accession>
<proteinExistence type="predicted"/>
<dbReference type="PANTHER" id="PTHR32419">
    <property type="entry name" value="GLUTATHIONYL-HYDROQUINONE REDUCTASE"/>
    <property type="match status" value="1"/>
</dbReference>
<dbReference type="Gene3D" id="3.40.30.10">
    <property type="entry name" value="Glutaredoxin"/>
    <property type="match status" value="1"/>
</dbReference>
<dbReference type="InterPro" id="IPR036282">
    <property type="entry name" value="Glutathione-S-Trfase_C_sf"/>
</dbReference>
<dbReference type="InterPro" id="IPR010987">
    <property type="entry name" value="Glutathione-S-Trfase_C-like"/>
</dbReference>
<organism evidence="2 3">
    <name type="scientific">Candidatus Enterococcus willemsii</name>
    <dbReference type="NCBI Taxonomy" id="1857215"/>
    <lineage>
        <taxon>Bacteria</taxon>
        <taxon>Bacillati</taxon>
        <taxon>Bacillota</taxon>
        <taxon>Bacilli</taxon>
        <taxon>Lactobacillales</taxon>
        <taxon>Enterococcaceae</taxon>
        <taxon>Enterococcus</taxon>
    </lineage>
</organism>
<sequence>MSELLKELETNKEEYGRVKHVKAHDAYYSIPFDNLPLEKNRYTLIWLPACPRAQRVATTVQLLGLTEWIDTIELAPRRLDNWEFSQPFEGHHDLTSLFSERKDAIQPCLYDKQHKSIITNDQYNLSTLFATYWLQASGFDSYPVHKRPTIDRMSGFIFKTINVQIYRAGHEENRVIKKQEETKLAQTFQLLNQHLSDSHFLLGEQLTDADLRLFPSLIRCPIYEKQFNLLCCRLEKYPHLLRYVQELYQLPSLKQTTKLEQIVDTHFRSPHNLQKFGDDYSDETVSSIYRKLLTTK</sequence>
<evidence type="ECO:0000259" key="1">
    <source>
        <dbReference type="PROSITE" id="PS50405"/>
    </source>
</evidence>
<reference evidence="2 3" key="1">
    <citation type="submission" date="2016-06" db="EMBL/GenBank/DDBJ databases">
        <title>Four novel species of enterococci isolated from chicken manure.</title>
        <authorList>
            <person name="Van Tyne D."/>
        </authorList>
    </citation>
    <scope>NUCLEOTIDE SEQUENCE [LARGE SCALE GENOMIC DNA]</scope>
    <source>
        <strain evidence="2 3">CU12B</strain>
    </source>
</reference>
<dbReference type="InterPro" id="IPR016639">
    <property type="entry name" value="GST_Omega/GSH"/>
</dbReference>
<dbReference type="Pfam" id="PF00043">
    <property type="entry name" value="GST_C"/>
    <property type="match status" value="1"/>
</dbReference>
<dbReference type="Gene3D" id="1.20.1050.10">
    <property type="match status" value="1"/>
</dbReference>
<comment type="caution">
    <text evidence="2">The sequence shown here is derived from an EMBL/GenBank/DDBJ whole genome shotgun (WGS) entry which is preliminary data.</text>
</comment>
<dbReference type="PROSITE" id="PS50405">
    <property type="entry name" value="GST_CTER"/>
    <property type="match status" value="1"/>
</dbReference>
<dbReference type="RefSeq" id="WP_161901525.1">
    <property type="nucleotide sequence ID" value="NZ_MAEL01000028.1"/>
</dbReference>
<evidence type="ECO:0000313" key="2">
    <source>
        <dbReference type="EMBL" id="KAF1304958.1"/>
    </source>
</evidence>
<gene>
    <name evidence="2" type="ORF">BAU17_13555</name>
</gene>
<protein>
    <recommendedName>
        <fullName evidence="1">GST C-terminal domain-containing protein</fullName>
    </recommendedName>
</protein>
<dbReference type="Proteomes" id="UP000782705">
    <property type="component" value="Unassembled WGS sequence"/>
</dbReference>
<keyword evidence="3" id="KW-1185">Reference proteome</keyword>
<dbReference type="SUPFAM" id="SSF47616">
    <property type="entry name" value="GST C-terminal domain-like"/>
    <property type="match status" value="1"/>
</dbReference>
<dbReference type="InterPro" id="IPR004046">
    <property type="entry name" value="GST_C"/>
</dbReference>
<evidence type="ECO:0000313" key="3">
    <source>
        <dbReference type="Proteomes" id="UP000782705"/>
    </source>
</evidence>